<name>A0ABY4WIT4_9BACL</name>
<protein>
    <recommendedName>
        <fullName evidence="3">Galactose-1-phosphate uridylyltransferase</fullName>
    </recommendedName>
</protein>
<dbReference type="Gene3D" id="3.30.428.10">
    <property type="entry name" value="HIT-like"/>
    <property type="match status" value="2"/>
</dbReference>
<dbReference type="Proteomes" id="UP001056500">
    <property type="component" value="Chromosome"/>
</dbReference>
<dbReference type="SUPFAM" id="SSF54197">
    <property type="entry name" value="HIT-like"/>
    <property type="match status" value="2"/>
</dbReference>
<evidence type="ECO:0000313" key="2">
    <source>
        <dbReference type="Proteomes" id="UP001056500"/>
    </source>
</evidence>
<gene>
    <name evidence="1" type="ORF">NDK47_04755</name>
</gene>
<reference evidence="1" key="1">
    <citation type="submission" date="2022-06" db="EMBL/GenBank/DDBJ databases">
        <title>Genome sequencing of Brevibacillus sp. BB3-R1.</title>
        <authorList>
            <person name="Heo J."/>
            <person name="Lee D."/>
            <person name="Won M."/>
            <person name="Han B.-H."/>
            <person name="Hong S.-B."/>
            <person name="Kwon S.-W."/>
        </authorList>
    </citation>
    <scope>NUCLEOTIDE SEQUENCE</scope>
    <source>
        <strain evidence="1">BB3-R1</strain>
    </source>
</reference>
<dbReference type="EMBL" id="CP098755">
    <property type="protein sequence ID" value="USG66614.1"/>
    <property type="molecule type" value="Genomic_DNA"/>
</dbReference>
<evidence type="ECO:0000313" key="1">
    <source>
        <dbReference type="EMBL" id="USG66614.1"/>
    </source>
</evidence>
<organism evidence="1 2">
    <name type="scientific">Brevibacillus ruminantium</name>
    <dbReference type="NCBI Taxonomy" id="2950604"/>
    <lineage>
        <taxon>Bacteria</taxon>
        <taxon>Bacillati</taxon>
        <taxon>Bacillota</taxon>
        <taxon>Bacilli</taxon>
        <taxon>Bacillales</taxon>
        <taxon>Paenibacillaceae</taxon>
        <taxon>Brevibacillus</taxon>
    </lineage>
</organism>
<dbReference type="RefSeq" id="WP_251873722.1">
    <property type="nucleotide sequence ID" value="NZ_CP098755.1"/>
</dbReference>
<accession>A0ABY4WIT4</accession>
<evidence type="ECO:0008006" key="3">
    <source>
        <dbReference type="Google" id="ProtNLM"/>
    </source>
</evidence>
<sequence>MTVNFRKAEEWFTFSDSQGNAIERKTEIRFDPLTGESSRLVFDAGLAVAPSDYREAAEQTGGAKCPFCPENLWKITPVFPKEITEQGRITQGEAVVFPNLFPYSKHNGVVIFSGQHYVRLEEFTTTMIKDAFLAAQRYIQKVAETDPKARYASINWNYLPYSGGSILHPHIHVIVSESPTNYQSLIREKSIAFQKEHDQEYFTALYETEKSLGERWIGERGNVAWMHAYAPKGHNDFTAIFPRAFSVHDLAEQDWEDFAAGVKDVFAVMAEQGFASFNAAVNLSLDPEVKQAVHVRLIPRFAIGMLQTSDMSFFQTLHQEPLSYKIPEEVAAKARVHFEISQS</sequence>
<dbReference type="InterPro" id="IPR036265">
    <property type="entry name" value="HIT-like_sf"/>
</dbReference>
<proteinExistence type="predicted"/>
<keyword evidence="2" id="KW-1185">Reference proteome</keyword>